<dbReference type="Proteomes" id="UP001596052">
    <property type="component" value="Unassembled WGS sequence"/>
</dbReference>
<dbReference type="Gene3D" id="2.70.98.70">
    <property type="match status" value="1"/>
</dbReference>
<dbReference type="Gene3D" id="1.50.10.100">
    <property type="entry name" value="Chondroitin AC/alginate lyase"/>
    <property type="match status" value="1"/>
</dbReference>
<sequence>MKLGWYMQRLRAMSMAEICRRVAERLGRAFEVAHLRRISRQPWDGAFNDVPKLPGREHVPPELGKQLASDAAKLMRGEWDLFGWKSIETGAPPCWHRDATLGVVVDPAIPARKIDHRRLEHDADARAIWEVNRWSEMTRMAMHSALNGDVHAIHVSQLWLEDWCDRNPAGYGINWTSPLEAAIRLINFCWFDALVRGCNDPELARRQDALTARIVPVHSWWVWHRRSFGSSANNHLIGELASLVLALARWPSLASMICPLQQVVKLLGHEILQQFASDGGNREQALHYHLFAWEMCWLAGAAAGGFEKEVQHRLHLAAQYFVDVGEAPECWDFGDSDDAQVLPLPLSRSKAAAEFRGWFLGRAEGSVLRFWLGEPPKGVKASIHGKWLAHLESGQAVWRDACWTVRADASPLGLGSMAAHGHLDALHVSLWFEQCALIVDPGTGAYYSNPALRARLASWEAHNGPVPVAGRTCPRRSGAFLWADHHDRPYLEVSGDICLMSLACAAHVTRRAVHASQDQVQICDDVGSASAHVVTWCLAPGWRIERQHGLGFVCHHAGSASVFVTVSGDAIEHCEIIECQVSPHFRELATSQALKITFRGALATIWRKPG</sequence>
<evidence type="ECO:0000256" key="3">
    <source>
        <dbReference type="ARBA" id="ARBA00022764"/>
    </source>
</evidence>
<dbReference type="InterPro" id="IPR031680">
    <property type="entry name" value="Hepar_II_III_N"/>
</dbReference>
<proteinExistence type="predicted"/>
<feature type="domain" description="Heparin-sulfate lyase N-terminal" evidence="6">
    <location>
        <begin position="113"/>
        <end position="295"/>
    </location>
</feature>
<protein>
    <submittedName>
        <fullName evidence="7">Heparinase II/III family protein</fullName>
    </submittedName>
</protein>
<keyword evidence="3" id="KW-0574">Periplasm</keyword>
<evidence type="ECO:0000256" key="1">
    <source>
        <dbReference type="ARBA" id="ARBA00004418"/>
    </source>
</evidence>
<evidence type="ECO:0000256" key="4">
    <source>
        <dbReference type="ARBA" id="ARBA00023239"/>
    </source>
</evidence>
<dbReference type="PANTHER" id="PTHR39210">
    <property type="entry name" value="HEPARIN-SULFATE LYASE"/>
    <property type="match status" value="1"/>
</dbReference>
<comment type="caution">
    <text evidence="7">The sequence shown here is derived from an EMBL/GenBank/DDBJ whole genome shotgun (WGS) entry which is preliminary data.</text>
</comment>
<dbReference type="InterPro" id="IPR008929">
    <property type="entry name" value="Chondroitin_lyas"/>
</dbReference>
<keyword evidence="4" id="KW-0456">Lyase</keyword>
<evidence type="ECO:0000313" key="8">
    <source>
        <dbReference type="Proteomes" id="UP001596052"/>
    </source>
</evidence>
<feature type="domain" description="Heparinase II/III-like C-terminal" evidence="5">
    <location>
        <begin position="392"/>
        <end position="600"/>
    </location>
</feature>
<dbReference type="SUPFAM" id="SSF48230">
    <property type="entry name" value="Chondroitin AC/alginate lyase"/>
    <property type="match status" value="1"/>
</dbReference>
<dbReference type="Pfam" id="PF07940">
    <property type="entry name" value="Hepar_II_III_C"/>
    <property type="match status" value="1"/>
</dbReference>
<evidence type="ECO:0000313" key="7">
    <source>
        <dbReference type="EMBL" id="MFC5457604.1"/>
    </source>
</evidence>
<dbReference type="Pfam" id="PF16889">
    <property type="entry name" value="Hepar_II_III_N"/>
    <property type="match status" value="1"/>
</dbReference>
<reference evidence="8" key="1">
    <citation type="journal article" date="2019" name="Int. J. Syst. Evol. Microbiol.">
        <title>The Global Catalogue of Microorganisms (GCM) 10K type strain sequencing project: providing services to taxonomists for standard genome sequencing and annotation.</title>
        <authorList>
            <consortium name="The Broad Institute Genomics Platform"/>
            <consortium name="The Broad Institute Genome Sequencing Center for Infectious Disease"/>
            <person name="Wu L."/>
            <person name="Ma J."/>
        </authorList>
    </citation>
    <scope>NUCLEOTIDE SEQUENCE [LARGE SCALE GENOMIC DNA]</scope>
    <source>
        <strain evidence="8">CGMCC 4.1469</strain>
    </source>
</reference>
<keyword evidence="8" id="KW-1185">Reference proteome</keyword>
<gene>
    <name evidence="7" type="ORF">ACFQDI_22235</name>
</gene>
<keyword evidence="2" id="KW-0732">Signal</keyword>
<evidence type="ECO:0000259" key="6">
    <source>
        <dbReference type="Pfam" id="PF16889"/>
    </source>
</evidence>
<comment type="subcellular location">
    <subcellularLocation>
        <location evidence="1">Periplasm</location>
    </subcellularLocation>
</comment>
<name>A0ABW0KW65_9BACT</name>
<dbReference type="RefSeq" id="WP_377171093.1">
    <property type="nucleotide sequence ID" value="NZ_JBHSMQ010000011.1"/>
</dbReference>
<accession>A0ABW0KW65</accession>
<evidence type="ECO:0000259" key="5">
    <source>
        <dbReference type="Pfam" id="PF07940"/>
    </source>
</evidence>
<dbReference type="PANTHER" id="PTHR39210:SF1">
    <property type="entry name" value="HEPARIN-SULFATE LYASE"/>
    <property type="match status" value="1"/>
</dbReference>
<dbReference type="EMBL" id="JBHSMQ010000011">
    <property type="protein sequence ID" value="MFC5457604.1"/>
    <property type="molecule type" value="Genomic_DNA"/>
</dbReference>
<organism evidence="7 8">
    <name type="scientific">Prosthecobacter fluviatilis</name>
    <dbReference type="NCBI Taxonomy" id="445931"/>
    <lineage>
        <taxon>Bacteria</taxon>
        <taxon>Pseudomonadati</taxon>
        <taxon>Verrucomicrobiota</taxon>
        <taxon>Verrucomicrobiia</taxon>
        <taxon>Verrucomicrobiales</taxon>
        <taxon>Verrucomicrobiaceae</taxon>
        <taxon>Prosthecobacter</taxon>
    </lineage>
</organism>
<evidence type="ECO:0000256" key="2">
    <source>
        <dbReference type="ARBA" id="ARBA00022729"/>
    </source>
</evidence>
<dbReference type="InterPro" id="IPR012480">
    <property type="entry name" value="Hepar_II_III_C"/>
</dbReference>